<gene>
    <name evidence="5" type="ORF">G4D64_03260</name>
    <name evidence="4" type="ORF">H1Z61_03295</name>
</gene>
<dbReference type="InterPro" id="IPR029062">
    <property type="entry name" value="Class_I_gatase-like"/>
</dbReference>
<dbReference type="RefSeq" id="WP_163240085.1">
    <property type="nucleotide sequence ID" value="NZ_JAAIWN010000005.1"/>
</dbReference>
<organism evidence="5 6">
    <name type="scientific">Bacillus aquiflavi</name>
    <dbReference type="NCBI Taxonomy" id="2672567"/>
    <lineage>
        <taxon>Bacteria</taxon>
        <taxon>Bacillati</taxon>
        <taxon>Bacillota</taxon>
        <taxon>Bacilli</taxon>
        <taxon>Bacillales</taxon>
        <taxon>Bacillaceae</taxon>
        <taxon>Bacillus</taxon>
    </lineage>
</organism>
<keyword evidence="1" id="KW-0812">Transmembrane</keyword>
<comment type="caution">
    <text evidence="5">The sequence shown here is derived from an EMBL/GenBank/DDBJ whole genome shotgun (WGS) entry which is preliminary data.</text>
</comment>
<reference evidence="5 6" key="1">
    <citation type="submission" date="2020-02" db="EMBL/GenBank/DDBJ databases">
        <title>Bacillus aquiflavi sp. nov., isolated from yellow water of strong flavor Chinese baijiu in Yibin region of China.</title>
        <authorList>
            <person name="Xie J."/>
        </authorList>
    </citation>
    <scope>NUCLEOTIDE SEQUENCE [LARGE SCALE GENOMIC DNA]</scope>
    <source>
        <strain evidence="5 6">3H-10</strain>
    </source>
</reference>
<evidence type="ECO:0000313" key="7">
    <source>
        <dbReference type="Proteomes" id="UP000570010"/>
    </source>
</evidence>
<dbReference type="Gene3D" id="3.40.50.880">
    <property type="match status" value="1"/>
</dbReference>
<reference evidence="4 7" key="2">
    <citation type="submission" date="2020-07" db="EMBL/GenBank/DDBJ databases">
        <authorList>
            <person name="Feng H."/>
        </authorList>
    </citation>
    <scope>NUCLEOTIDE SEQUENCE [LARGE SCALE GENOMIC DNA]</scope>
    <source>
        <strain evidence="4">S-12</strain>
        <strain evidence="7">s-12</strain>
    </source>
</reference>
<dbReference type="SUPFAM" id="SSF52317">
    <property type="entry name" value="Class I glutamine amidotransferase-like"/>
    <property type="match status" value="1"/>
</dbReference>
<accession>A0A6B3VW89</accession>
<keyword evidence="2" id="KW-0732">Signal</keyword>
<feature type="domain" description="DUF7408" evidence="3">
    <location>
        <begin position="185"/>
        <end position="300"/>
    </location>
</feature>
<dbReference type="InterPro" id="IPR055831">
    <property type="entry name" value="DUF7408"/>
</dbReference>
<evidence type="ECO:0000313" key="5">
    <source>
        <dbReference type="EMBL" id="NEY80557.1"/>
    </source>
</evidence>
<dbReference type="Proteomes" id="UP000570010">
    <property type="component" value="Unassembled WGS sequence"/>
</dbReference>
<dbReference type="EMBL" id="JAAIWN010000005">
    <property type="protein sequence ID" value="NEY80557.1"/>
    <property type="molecule type" value="Genomic_DNA"/>
</dbReference>
<feature type="transmembrane region" description="Helical" evidence="1">
    <location>
        <begin position="393"/>
        <end position="413"/>
    </location>
</feature>
<dbReference type="Proteomes" id="UP000472971">
    <property type="component" value="Unassembled WGS sequence"/>
</dbReference>
<sequence length="786" mass="89374">MQKKRVFYIFIIVSCFLMYFPTNLASAENSLIKILVEEGYDGKIKNNKGFPIKITVENDGPDFSGDLVVDYFTDHQTGGAHVVRIEAPKGSKKTYTISLPGLSENYTYLKQNEAGIHLYKGGWRTGEEIKFNGKDKLAPQFINTPALTKGILSEDPDRLRELFGEETFQLNKETLPKESLGLEFFDFLIIDRYPVSQLSEKQQQAIVNWVKNGGNLIVGTSPNMNKTLGHLSKFIPMEMETEQTLHDLSFLKTEQSEQIDFQQLTVTTGAVDNEAIVLKTADSMPVIIQKKIGKGSVVQTTFSLSNEQLSTWKGYESWFKTMVEEIDQKQIKNHPQSPDRYFDPLYKNFAAVNEYFSSQFKISFLVIFLIVYLLIVGPGSYYVLRRFDKREHAWWLIPAFSLVASAALFGIGAKDRLSKPQISQLGVYSVKDNGLNGYMAVSFFSNKGGEYQLANAKDEFISIPKLLDRPFEDQKQFSMLEETGTERMTIFPNVEYWSTRTVYGKAQKQDVGHFEVDLTIEEGALVGTIKNNLPFDFENIYALVGKEKYELGNVIQGGTLHVRERLNQKILSSPTELTYDHFNAINKEKIASVKKESMEYITSEYLLNDARKENLPVIIGYTTDPVNKVQMKGKQGDTTSLSLISQPFLVDDQFEGAFRLESNMFSYEIVVIDGVAPDNYNGTSKGALLENGVYDFVVHLPKQIRVDKTLFKRLEMSFWDQELNYSILNHKTGQFEPITTSRHDITDNVNHYIHEDGELIIRLKKSTIESIHVSMPSIRLEGEGLQ</sequence>
<feature type="signal peptide" evidence="2">
    <location>
        <begin position="1"/>
        <end position="25"/>
    </location>
</feature>
<dbReference type="AlphaFoldDB" id="A0A6B3VW89"/>
<evidence type="ECO:0000313" key="4">
    <source>
        <dbReference type="EMBL" id="MBA4536189.1"/>
    </source>
</evidence>
<keyword evidence="1" id="KW-0472">Membrane</keyword>
<evidence type="ECO:0000256" key="1">
    <source>
        <dbReference type="SAM" id="Phobius"/>
    </source>
</evidence>
<evidence type="ECO:0000256" key="2">
    <source>
        <dbReference type="SAM" id="SignalP"/>
    </source>
</evidence>
<dbReference type="Pfam" id="PF24157">
    <property type="entry name" value="DUF7408"/>
    <property type="match status" value="1"/>
</dbReference>
<protein>
    <recommendedName>
        <fullName evidence="3">DUF7408 domain-containing protein</fullName>
    </recommendedName>
</protein>
<dbReference type="EMBL" id="JACEIO010000005">
    <property type="protein sequence ID" value="MBA4536189.1"/>
    <property type="molecule type" value="Genomic_DNA"/>
</dbReference>
<keyword evidence="1" id="KW-1133">Transmembrane helix</keyword>
<feature type="transmembrane region" description="Helical" evidence="1">
    <location>
        <begin position="362"/>
        <end position="384"/>
    </location>
</feature>
<keyword evidence="6" id="KW-1185">Reference proteome</keyword>
<feature type="chain" id="PRO_5038247437" description="DUF7408 domain-containing protein" evidence="2">
    <location>
        <begin position="26"/>
        <end position="786"/>
    </location>
</feature>
<evidence type="ECO:0000313" key="6">
    <source>
        <dbReference type="Proteomes" id="UP000472971"/>
    </source>
</evidence>
<evidence type="ECO:0000259" key="3">
    <source>
        <dbReference type="Pfam" id="PF24157"/>
    </source>
</evidence>
<proteinExistence type="predicted"/>
<name>A0A6B3VW89_9BACI</name>